<comment type="caution">
    <text evidence="1">The sequence shown here is derived from an EMBL/GenBank/DDBJ whole genome shotgun (WGS) entry which is preliminary data.</text>
</comment>
<gene>
    <name evidence="1" type="ORF">GCM10007170_24150</name>
</gene>
<sequence>MSSSLNGSCFRPYAWPMSTFEVRRSAVIPAAPEEIFPLVNNFHEWTAWSPWETIDPGMSRRYFGSEYGAGAGYGWSGNRKAGSGTMEIVESVPSNVIRIRLEFTKPFKAVNPTTFTFAQAPGGTEVTWLMTGENKGLGRVFALFMDMDKMVGADYERGLAALASTVVAKKS</sequence>
<accession>A0ABQ2AV04</accession>
<organism evidence="1 2">
    <name type="scientific">Arthrobacter liuii</name>
    <dbReference type="NCBI Taxonomy" id="1476996"/>
    <lineage>
        <taxon>Bacteria</taxon>
        <taxon>Bacillati</taxon>
        <taxon>Actinomycetota</taxon>
        <taxon>Actinomycetes</taxon>
        <taxon>Micrococcales</taxon>
        <taxon>Micrococcaceae</taxon>
        <taxon>Arthrobacter</taxon>
    </lineage>
</organism>
<dbReference type="EMBL" id="BMFW01000010">
    <property type="protein sequence ID" value="GGH96398.1"/>
    <property type="molecule type" value="Genomic_DNA"/>
</dbReference>
<name>A0ABQ2AV04_9MICC</name>
<dbReference type="Gene3D" id="3.30.530.20">
    <property type="match status" value="1"/>
</dbReference>
<dbReference type="Proteomes" id="UP000643279">
    <property type="component" value="Unassembled WGS sequence"/>
</dbReference>
<protein>
    <submittedName>
        <fullName evidence="1">Polyketide cyclase</fullName>
    </submittedName>
</protein>
<dbReference type="Pfam" id="PF10604">
    <property type="entry name" value="Polyketide_cyc2"/>
    <property type="match status" value="1"/>
</dbReference>
<evidence type="ECO:0000313" key="2">
    <source>
        <dbReference type="Proteomes" id="UP000643279"/>
    </source>
</evidence>
<dbReference type="InterPro" id="IPR023393">
    <property type="entry name" value="START-like_dom_sf"/>
</dbReference>
<reference evidence="2" key="1">
    <citation type="journal article" date="2019" name="Int. J. Syst. Evol. Microbiol.">
        <title>The Global Catalogue of Microorganisms (GCM) 10K type strain sequencing project: providing services to taxonomists for standard genome sequencing and annotation.</title>
        <authorList>
            <consortium name="The Broad Institute Genomics Platform"/>
            <consortium name="The Broad Institute Genome Sequencing Center for Infectious Disease"/>
            <person name="Wu L."/>
            <person name="Ma J."/>
        </authorList>
    </citation>
    <scope>NUCLEOTIDE SEQUENCE [LARGE SCALE GENOMIC DNA]</scope>
    <source>
        <strain evidence="2">CGMCC 1.12778</strain>
    </source>
</reference>
<dbReference type="CDD" id="cd07818">
    <property type="entry name" value="SRPBCC_1"/>
    <property type="match status" value="1"/>
</dbReference>
<proteinExistence type="predicted"/>
<dbReference type="InterPro" id="IPR019587">
    <property type="entry name" value="Polyketide_cyclase/dehydratase"/>
</dbReference>
<evidence type="ECO:0000313" key="1">
    <source>
        <dbReference type="EMBL" id="GGH96398.1"/>
    </source>
</evidence>
<dbReference type="SUPFAM" id="SSF55961">
    <property type="entry name" value="Bet v1-like"/>
    <property type="match status" value="1"/>
</dbReference>
<keyword evidence="2" id="KW-1185">Reference proteome</keyword>